<comment type="caution">
    <text evidence="6">The sequence shown here is derived from an EMBL/GenBank/DDBJ whole genome shotgun (WGS) entry which is preliminary data.</text>
</comment>
<organism evidence="6">
    <name type="scientific">marine sediment metagenome</name>
    <dbReference type="NCBI Taxonomy" id="412755"/>
    <lineage>
        <taxon>unclassified sequences</taxon>
        <taxon>metagenomes</taxon>
        <taxon>ecological metagenomes</taxon>
    </lineage>
</organism>
<dbReference type="AlphaFoldDB" id="A0A0F9B1Q8"/>
<dbReference type="PRINTS" id="PR01179">
    <property type="entry name" value="ODADCRBXLASE"/>
</dbReference>
<evidence type="ECO:0000313" key="6">
    <source>
        <dbReference type="EMBL" id="KKK78481.1"/>
    </source>
</evidence>
<keyword evidence="3" id="KW-0663">Pyridoxal phosphate</keyword>
<dbReference type="InterPro" id="IPR022644">
    <property type="entry name" value="De-COase2_N"/>
</dbReference>
<keyword evidence="4" id="KW-0456">Lyase</keyword>
<protein>
    <recommendedName>
        <fullName evidence="5">Orn/DAP/Arg decarboxylase 2 N-terminal domain-containing protein</fullName>
    </recommendedName>
</protein>
<dbReference type="GO" id="GO:0009089">
    <property type="term" value="P:lysine biosynthetic process via diaminopimelate"/>
    <property type="evidence" value="ECO:0007669"/>
    <property type="project" value="InterPro"/>
</dbReference>
<reference evidence="6" key="1">
    <citation type="journal article" date="2015" name="Nature">
        <title>Complex archaea that bridge the gap between prokaryotes and eukaryotes.</title>
        <authorList>
            <person name="Spang A."/>
            <person name="Saw J.H."/>
            <person name="Jorgensen S.L."/>
            <person name="Zaremba-Niedzwiedzka K."/>
            <person name="Martijn J."/>
            <person name="Lind A.E."/>
            <person name="van Eijk R."/>
            <person name="Schleper C."/>
            <person name="Guy L."/>
            <person name="Ettema T.J."/>
        </authorList>
    </citation>
    <scope>NUCLEOTIDE SEQUENCE</scope>
</reference>
<name>A0A0F9B1Q8_9ZZZZ</name>
<dbReference type="PANTHER" id="PTHR43727:SF2">
    <property type="entry name" value="GROUP IV DECARBOXYLASE"/>
    <property type="match status" value="1"/>
</dbReference>
<dbReference type="EMBL" id="LAZR01054472">
    <property type="protein sequence ID" value="KKK78481.1"/>
    <property type="molecule type" value="Genomic_DNA"/>
</dbReference>
<dbReference type="NCBIfam" id="TIGR01048">
    <property type="entry name" value="lysA"/>
    <property type="match status" value="1"/>
</dbReference>
<evidence type="ECO:0000256" key="2">
    <source>
        <dbReference type="ARBA" id="ARBA00022793"/>
    </source>
</evidence>
<evidence type="ECO:0000256" key="1">
    <source>
        <dbReference type="ARBA" id="ARBA00001933"/>
    </source>
</evidence>
<accession>A0A0F9B1Q8</accession>
<dbReference type="GO" id="GO:0008836">
    <property type="term" value="F:diaminopimelate decarboxylase activity"/>
    <property type="evidence" value="ECO:0007669"/>
    <property type="project" value="InterPro"/>
</dbReference>
<dbReference type="HAMAP" id="MF_02120">
    <property type="entry name" value="LysA"/>
    <property type="match status" value="1"/>
</dbReference>
<dbReference type="InterPro" id="IPR000183">
    <property type="entry name" value="Orn/DAP/Arg_de-COase"/>
</dbReference>
<dbReference type="Pfam" id="PF02784">
    <property type="entry name" value="Orn_Arg_deC_N"/>
    <property type="match status" value="1"/>
</dbReference>
<dbReference type="PANTHER" id="PTHR43727">
    <property type="entry name" value="DIAMINOPIMELATE DECARBOXYLASE"/>
    <property type="match status" value="1"/>
</dbReference>
<proteinExistence type="inferred from homology"/>
<dbReference type="InterPro" id="IPR002986">
    <property type="entry name" value="DAP_deCOOHase_LysA"/>
</dbReference>
<dbReference type="CDD" id="cd06828">
    <property type="entry name" value="PLPDE_III_DapDC"/>
    <property type="match status" value="1"/>
</dbReference>
<dbReference type="InterPro" id="IPR009006">
    <property type="entry name" value="Ala_racemase/Decarboxylase_C"/>
</dbReference>
<comment type="cofactor">
    <cofactor evidence="1">
        <name>pyridoxal 5'-phosphate</name>
        <dbReference type="ChEBI" id="CHEBI:597326"/>
    </cofactor>
</comment>
<evidence type="ECO:0000256" key="3">
    <source>
        <dbReference type="ARBA" id="ARBA00022898"/>
    </source>
</evidence>
<dbReference type="Gene3D" id="3.20.20.10">
    <property type="entry name" value="Alanine racemase"/>
    <property type="match status" value="1"/>
</dbReference>
<evidence type="ECO:0000259" key="5">
    <source>
        <dbReference type="Pfam" id="PF02784"/>
    </source>
</evidence>
<dbReference type="FunFam" id="3.20.20.10:FF:000003">
    <property type="entry name" value="Diaminopimelate decarboxylase"/>
    <property type="match status" value="1"/>
</dbReference>
<dbReference type="Gene3D" id="2.40.37.10">
    <property type="entry name" value="Lyase, Ornithine Decarboxylase, Chain A, domain 1"/>
    <property type="match status" value="1"/>
</dbReference>
<evidence type="ECO:0000256" key="4">
    <source>
        <dbReference type="ARBA" id="ARBA00023239"/>
    </source>
</evidence>
<dbReference type="InterPro" id="IPR029066">
    <property type="entry name" value="PLP-binding_barrel"/>
</dbReference>
<dbReference type="SUPFAM" id="SSF51419">
    <property type="entry name" value="PLP-binding barrel"/>
    <property type="match status" value="1"/>
</dbReference>
<gene>
    <name evidence="6" type="ORF">LCGC14_2843140</name>
</gene>
<feature type="non-terminal residue" evidence="6">
    <location>
        <position position="1"/>
    </location>
</feature>
<dbReference type="SUPFAM" id="SSF50621">
    <property type="entry name" value="Alanine racemase C-terminal domain-like"/>
    <property type="match status" value="1"/>
</dbReference>
<sequence>AEIRDAFAEASPLICFSVKSNSNLSICRMLSDAGSGFDVVSGGELYRALKTGTGPDKIVFAGVGKTSEEITYALENNIFMFNVESQAELSNINRVANGLNKTARVALRINPDVDPNTHVKTTTGKKENKFGMDFVIAEQVIKNIANYKNIDLKGIHVHIGSPIYEPEPYVLVLEKVNEFLQKALDVKDKQKIEYINIGGGYCISYTGENVKRPSDFAAEIIPLVKKIGCKLIMEPGRFIVGNAGILVSKVIYTKTSTAGKKYIICDAAMNDLVRPSLYDAFHRTWPVNTEIPMPEVEIPGEGKDMGNGLEFVDIAGPVCESSDVLAKGRWFPGVKEGDLIAIFSTGAYGSTMSSNYNSRPRACEILVNGDNFSTLRKRETYEDLVVNEEEFLN</sequence>
<keyword evidence="2" id="KW-0210">Decarboxylase</keyword>
<feature type="domain" description="Orn/DAP/Arg decarboxylase 2 N-terminal" evidence="5">
    <location>
        <begin position="11"/>
        <end position="241"/>
    </location>
</feature>
<dbReference type="PRINTS" id="PR01181">
    <property type="entry name" value="DAPDCRBXLASE"/>
</dbReference>